<dbReference type="PANTHER" id="PTHR11601">
    <property type="entry name" value="CYSTEINE DESULFURYLASE FAMILY MEMBER"/>
    <property type="match status" value="1"/>
</dbReference>
<feature type="domain" description="Aminotransferase class V" evidence="12">
    <location>
        <begin position="3"/>
        <end position="358"/>
    </location>
</feature>
<evidence type="ECO:0000256" key="1">
    <source>
        <dbReference type="ARBA" id="ARBA00001933"/>
    </source>
</evidence>
<gene>
    <name evidence="13" type="ORF">SE37_11285</name>
</gene>
<protein>
    <recommendedName>
        <fullName evidence="4">cysteine desulfurase</fullName>
        <ecNumber evidence="4">2.8.1.7</ecNumber>
    </recommendedName>
</protein>
<dbReference type="Gene3D" id="3.40.640.10">
    <property type="entry name" value="Type I PLP-dependent aspartate aminotransferase-like (Major domain)"/>
    <property type="match status" value="1"/>
</dbReference>
<evidence type="ECO:0000256" key="5">
    <source>
        <dbReference type="ARBA" id="ARBA00022679"/>
    </source>
</evidence>
<organism evidence="13 14">
    <name type="scientific">Geobacter soli</name>
    <dbReference type="NCBI Taxonomy" id="1510391"/>
    <lineage>
        <taxon>Bacteria</taxon>
        <taxon>Pseudomonadati</taxon>
        <taxon>Thermodesulfobacteriota</taxon>
        <taxon>Desulfuromonadia</taxon>
        <taxon>Geobacterales</taxon>
        <taxon>Geobacteraceae</taxon>
        <taxon>Geobacter</taxon>
    </lineage>
</organism>
<comment type="cofactor">
    <cofactor evidence="1 11">
        <name>pyridoxal 5'-phosphate</name>
        <dbReference type="ChEBI" id="CHEBI:597326"/>
    </cofactor>
</comment>
<dbReference type="InterPro" id="IPR015421">
    <property type="entry name" value="PyrdxlP-dep_Trfase_major"/>
</dbReference>
<evidence type="ECO:0000256" key="10">
    <source>
        <dbReference type="ARBA" id="ARBA00050776"/>
    </source>
</evidence>
<name>A0A0C1TQX6_9BACT</name>
<dbReference type="InterPro" id="IPR015422">
    <property type="entry name" value="PyrdxlP-dep_Trfase_small"/>
</dbReference>
<keyword evidence="14" id="KW-1185">Reference proteome</keyword>
<dbReference type="GO" id="GO:0031071">
    <property type="term" value="F:cysteine desulfurase activity"/>
    <property type="evidence" value="ECO:0007669"/>
    <property type="project" value="UniProtKB-EC"/>
</dbReference>
<dbReference type="Gene3D" id="3.90.1150.10">
    <property type="entry name" value="Aspartate Aminotransferase, domain 1"/>
    <property type="match status" value="1"/>
</dbReference>
<evidence type="ECO:0000313" key="14">
    <source>
        <dbReference type="Proteomes" id="UP000031433"/>
    </source>
</evidence>
<comment type="catalytic activity">
    <reaction evidence="10">
        <text>(sulfur carrier)-H + L-cysteine = (sulfur carrier)-SH + L-alanine</text>
        <dbReference type="Rhea" id="RHEA:43892"/>
        <dbReference type="Rhea" id="RHEA-COMP:14737"/>
        <dbReference type="Rhea" id="RHEA-COMP:14739"/>
        <dbReference type="ChEBI" id="CHEBI:29917"/>
        <dbReference type="ChEBI" id="CHEBI:35235"/>
        <dbReference type="ChEBI" id="CHEBI:57972"/>
        <dbReference type="ChEBI" id="CHEBI:64428"/>
        <dbReference type="EC" id="2.8.1.7"/>
    </reaction>
</comment>
<dbReference type="InterPro" id="IPR015424">
    <property type="entry name" value="PyrdxlP-dep_Trfase"/>
</dbReference>
<dbReference type="InterPro" id="IPR016454">
    <property type="entry name" value="Cysteine_dSase"/>
</dbReference>
<evidence type="ECO:0000256" key="6">
    <source>
        <dbReference type="ARBA" id="ARBA00022723"/>
    </source>
</evidence>
<reference evidence="13 14" key="1">
    <citation type="submission" date="2015-01" db="EMBL/GenBank/DDBJ databases">
        <title>Genome sequence of the anaerobic bacterium Geobacter soli GSS01, a dissimilatory Fe(III) reducer from soil.</title>
        <authorList>
            <person name="Yang G."/>
            <person name="Zhou S."/>
        </authorList>
    </citation>
    <scope>NUCLEOTIDE SEQUENCE [LARGE SCALE GENOMIC DNA]</scope>
    <source>
        <strain evidence="13 14">GSS01</strain>
    </source>
</reference>
<dbReference type="GO" id="GO:0051536">
    <property type="term" value="F:iron-sulfur cluster binding"/>
    <property type="evidence" value="ECO:0007669"/>
    <property type="project" value="UniProtKB-KW"/>
</dbReference>
<comment type="function">
    <text evidence="2">Catalyzes the removal of elemental sulfur atoms from cysteine to produce alanine. Seems to participate in the biosynthesis of the nitrogenase metalloclusters by providing the inorganic sulfur required for the Fe-S core formation.</text>
</comment>
<dbReference type="Pfam" id="PF00266">
    <property type="entry name" value="Aminotran_5"/>
    <property type="match status" value="1"/>
</dbReference>
<evidence type="ECO:0000256" key="7">
    <source>
        <dbReference type="ARBA" id="ARBA00022898"/>
    </source>
</evidence>
<evidence type="ECO:0000256" key="8">
    <source>
        <dbReference type="ARBA" id="ARBA00023004"/>
    </source>
</evidence>
<dbReference type="PIRSF" id="PIRSF005572">
    <property type="entry name" value="NifS"/>
    <property type="match status" value="1"/>
</dbReference>
<dbReference type="PANTHER" id="PTHR11601:SF34">
    <property type="entry name" value="CYSTEINE DESULFURASE"/>
    <property type="match status" value="1"/>
</dbReference>
<dbReference type="EC" id="2.8.1.7" evidence="4"/>
<dbReference type="Proteomes" id="UP000031433">
    <property type="component" value="Unassembled WGS sequence"/>
</dbReference>
<evidence type="ECO:0000256" key="4">
    <source>
        <dbReference type="ARBA" id="ARBA00012239"/>
    </source>
</evidence>
<evidence type="ECO:0000256" key="11">
    <source>
        <dbReference type="RuleBase" id="RU004504"/>
    </source>
</evidence>
<dbReference type="FunFam" id="3.40.640.10:FF:000084">
    <property type="entry name" value="IscS-like cysteine desulfurase"/>
    <property type="match status" value="1"/>
</dbReference>
<evidence type="ECO:0000313" key="13">
    <source>
        <dbReference type="EMBL" id="KIE43174.1"/>
    </source>
</evidence>
<dbReference type="SUPFAM" id="SSF53383">
    <property type="entry name" value="PLP-dependent transferases"/>
    <property type="match status" value="1"/>
</dbReference>
<keyword evidence="9" id="KW-0411">Iron-sulfur</keyword>
<dbReference type="InterPro" id="IPR000192">
    <property type="entry name" value="Aminotrans_V_dom"/>
</dbReference>
<dbReference type="InterPro" id="IPR020578">
    <property type="entry name" value="Aminotrans_V_PyrdxlP_BS"/>
</dbReference>
<dbReference type="EMBL" id="JXBL01000001">
    <property type="protein sequence ID" value="KIE43174.1"/>
    <property type="molecule type" value="Genomic_DNA"/>
</dbReference>
<comment type="caution">
    <text evidence="13">The sequence shown here is derived from an EMBL/GenBank/DDBJ whole genome shotgun (WGS) entry which is preliminary data.</text>
</comment>
<proteinExistence type="inferred from homology"/>
<dbReference type="PROSITE" id="PS00595">
    <property type="entry name" value="AA_TRANSFER_CLASS_5"/>
    <property type="match status" value="1"/>
</dbReference>
<evidence type="ECO:0000256" key="2">
    <source>
        <dbReference type="ARBA" id="ARBA00003120"/>
    </source>
</evidence>
<dbReference type="RefSeq" id="WP_039646405.1">
    <property type="nucleotide sequence ID" value="NZ_JXBL01000001.1"/>
</dbReference>
<comment type="similarity">
    <text evidence="3">Belongs to the class-V pyridoxal-phosphate-dependent aminotransferase family. NifS/IscS subfamily.</text>
</comment>
<accession>A0A0C1TQX6</accession>
<keyword evidence="8" id="KW-0408">Iron</keyword>
<evidence type="ECO:0000256" key="9">
    <source>
        <dbReference type="ARBA" id="ARBA00023014"/>
    </source>
</evidence>
<keyword evidence="5" id="KW-0808">Transferase</keyword>
<sequence>MTVYLDCNATTPLEPAVMAVVTRFMERDYGNAASPIHDFGVFARLAVEHARGQVAEVVAARRDEVIFTSGATEADNLALLGLADHGLARGQRHVIGTAVEHKSVLEPLEELARRGFQVELLPVGASGRLDPDRLRAALRPDTLLVSTMHVNNETGVVQPLVELAEILDGHGAYWHVDAAQGFGKEIDGLRNPRIDLIAVSGHKIYAPKGVGALIARKRDRAFPPLRPLMLGGGQEQGLRPGTLPVPLIAGFGEAAKLALRTHGARSAVNRSFRETLLAALAPLEPTLNGDQDHVLPHAVNLSLAGIEADRAITALKGIIAVSSTSACTSHTRAPSHVLTAMGLSPERVETSLRLSWCHLTPAVDWDEVVSILHGLRTS</sequence>
<dbReference type="AlphaFoldDB" id="A0A0C1TQX6"/>
<evidence type="ECO:0000259" key="12">
    <source>
        <dbReference type="Pfam" id="PF00266"/>
    </source>
</evidence>
<keyword evidence="6" id="KW-0479">Metal-binding</keyword>
<dbReference type="GO" id="GO:0046872">
    <property type="term" value="F:metal ion binding"/>
    <property type="evidence" value="ECO:0007669"/>
    <property type="project" value="UniProtKB-KW"/>
</dbReference>
<evidence type="ECO:0000256" key="3">
    <source>
        <dbReference type="ARBA" id="ARBA00006490"/>
    </source>
</evidence>
<keyword evidence="7" id="KW-0663">Pyridoxal phosphate</keyword>